<organism evidence="1 2">
    <name type="scientific">Actibacterium naphthalenivorans</name>
    <dbReference type="NCBI Taxonomy" id="1614693"/>
    <lineage>
        <taxon>Bacteria</taxon>
        <taxon>Pseudomonadati</taxon>
        <taxon>Pseudomonadota</taxon>
        <taxon>Alphaproteobacteria</taxon>
        <taxon>Rhodobacterales</taxon>
        <taxon>Roseobacteraceae</taxon>
        <taxon>Actibacterium</taxon>
    </lineage>
</organism>
<protein>
    <submittedName>
        <fullName evidence="1">Uncharacterized protein</fullName>
    </submittedName>
</protein>
<reference evidence="1" key="1">
    <citation type="submission" date="2020-08" db="EMBL/GenBank/DDBJ databases">
        <title>Genomic Encyclopedia of Type Strains, Phase IV (KMG-IV): sequencing the most valuable type-strain genomes for metagenomic binning, comparative biology and taxonomic classification.</title>
        <authorList>
            <person name="Goeker M."/>
        </authorList>
    </citation>
    <scope>NUCLEOTIDE SEQUENCE [LARGE SCALE GENOMIC DNA]</scope>
    <source>
        <strain evidence="1">DSM 105040</strain>
    </source>
</reference>
<sequence length="67" mass="7349">MVTARMRHRLRRAPQNAIPQMRRRAHIGVSAAFATRARRSGTVPESRDLKAVLAGEMPGPMKTAAAL</sequence>
<gene>
    <name evidence="1" type="ORF">GGR17_002880</name>
</gene>
<keyword evidence="2" id="KW-1185">Reference proteome</keyword>
<dbReference type="EMBL" id="JACIEQ010000004">
    <property type="protein sequence ID" value="MBB4023058.1"/>
    <property type="molecule type" value="Genomic_DNA"/>
</dbReference>
<evidence type="ECO:0000313" key="2">
    <source>
        <dbReference type="Proteomes" id="UP000585681"/>
    </source>
</evidence>
<evidence type="ECO:0000313" key="1">
    <source>
        <dbReference type="EMBL" id="MBB4023058.1"/>
    </source>
</evidence>
<name>A0A840CHV7_9RHOB</name>
<dbReference type="AlphaFoldDB" id="A0A840CHV7"/>
<dbReference type="RefSeq" id="WP_183314788.1">
    <property type="nucleotide sequence ID" value="NZ_JACIEQ010000004.1"/>
</dbReference>
<proteinExistence type="predicted"/>
<dbReference type="Proteomes" id="UP000585681">
    <property type="component" value="Unassembled WGS sequence"/>
</dbReference>
<accession>A0A840CHV7</accession>
<comment type="caution">
    <text evidence="1">The sequence shown here is derived from an EMBL/GenBank/DDBJ whole genome shotgun (WGS) entry which is preliminary data.</text>
</comment>